<evidence type="ECO:0000256" key="2">
    <source>
        <dbReference type="SAM" id="Phobius"/>
    </source>
</evidence>
<keyword evidence="2" id="KW-0812">Transmembrane</keyword>
<feature type="transmembrane region" description="Helical" evidence="2">
    <location>
        <begin position="84"/>
        <end position="106"/>
    </location>
</feature>
<reference evidence="3 4" key="1">
    <citation type="submission" date="2022-02" db="EMBL/GenBank/DDBJ databases">
        <title>Uncovering new skin microbiome diversity through culturing and metagenomics.</title>
        <authorList>
            <person name="Conlan S."/>
            <person name="Deming C."/>
            <person name="Nisc Comparative Sequencing Program N."/>
            <person name="Segre J.A."/>
        </authorList>
    </citation>
    <scope>NUCLEOTIDE SEQUENCE [LARGE SCALE GENOMIC DNA]</scope>
    <source>
        <strain evidence="3 4">ACRQZ</strain>
    </source>
</reference>
<organism evidence="3 4">
    <name type="scientific">Arsenicicoccus bolidensis</name>
    <dbReference type="NCBI Taxonomy" id="229480"/>
    <lineage>
        <taxon>Bacteria</taxon>
        <taxon>Bacillati</taxon>
        <taxon>Actinomycetota</taxon>
        <taxon>Actinomycetes</taxon>
        <taxon>Micrococcales</taxon>
        <taxon>Intrasporangiaceae</taxon>
        <taxon>Arsenicicoccus</taxon>
    </lineage>
</organism>
<protein>
    <recommendedName>
        <fullName evidence="5">DUF2530 domain-containing protein</fullName>
    </recommendedName>
</protein>
<keyword evidence="2" id="KW-1133">Transmembrane helix</keyword>
<feature type="region of interest" description="Disordered" evidence="1">
    <location>
        <begin position="1"/>
        <end position="36"/>
    </location>
</feature>
<dbReference type="EMBL" id="JAKRCV010000008">
    <property type="protein sequence ID" value="MCG7321149.1"/>
    <property type="molecule type" value="Genomic_DNA"/>
</dbReference>
<gene>
    <name evidence="3" type="ORF">MHL29_04465</name>
</gene>
<evidence type="ECO:0000313" key="4">
    <source>
        <dbReference type="Proteomes" id="UP001521931"/>
    </source>
</evidence>
<dbReference type="RefSeq" id="WP_019287113.1">
    <property type="nucleotide sequence ID" value="NZ_JAKRCV010000008.1"/>
</dbReference>
<evidence type="ECO:0000256" key="1">
    <source>
        <dbReference type="SAM" id="MobiDB-lite"/>
    </source>
</evidence>
<proteinExistence type="predicted"/>
<keyword evidence="4" id="KW-1185">Reference proteome</keyword>
<keyword evidence="2" id="KW-0472">Membrane</keyword>
<feature type="compositionally biased region" description="Basic and acidic residues" evidence="1">
    <location>
        <begin position="9"/>
        <end position="26"/>
    </location>
</feature>
<accession>A0ABS9PZU1</accession>
<comment type="caution">
    <text evidence="3">The sequence shown here is derived from an EMBL/GenBank/DDBJ whole genome shotgun (WGS) entry which is preliminary data.</text>
</comment>
<sequence>MPSTAASAEPDRVETVDGPEREHDLVDDGVPDDQTPRGPSLVGRLLPWAFIALALLGLVIWVYAFWLRHELESEQLPMPEHQEWMAWGGPILMLLGGLPAFALLLWRYLRRPRTA</sequence>
<feature type="transmembrane region" description="Helical" evidence="2">
    <location>
        <begin position="45"/>
        <end position="64"/>
    </location>
</feature>
<name>A0ABS9PZU1_9MICO</name>
<dbReference type="Proteomes" id="UP001521931">
    <property type="component" value="Unassembled WGS sequence"/>
</dbReference>
<evidence type="ECO:0000313" key="3">
    <source>
        <dbReference type="EMBL" id="MCG7321149.1"/>
    </source>
</evidence>
<evidence type="ECO:0008006" key="5">
    <source>
        <dbReference type="Google" id="ProtNLM"/>
    </source>
</evidence>